<protein>
    <submittedName>
        <fullName evidence="1">Uncharacterized protein</fullName>
    </submittedName>
</protein>
<dbReference type="Proteomes" id="UP000008120">
    <property type="component" value="Chromosome"/>
</dbReference>
<organism evidence="1 2">
    <name type="scientific">Caldiarchaeum subterraneum</name>
    <dbReference type="NCBI Taxonomy" id="311458"/>
    <lineage>
        <taxon>Archaea</taxon>
        <taxon>Nitrososphaerota</taxon>
        <taxon>Candidatus Caldarchaeales</taxon>
        <taxon>Candidatus Caldarchaeaceae</taxon>
        <taxon>Candidatus Caldarchaeum</taxon>
    </lineage>
</organism>
<reference evidence="1 2" key="1">
    <citation type="journal article" date="2005" name="Environ. Microbiol.">
        <title>Genetic and functional properties of uncultivated thermophilic crenarchaeotes from a subsurface gold mine as revealed by analysis of genome fragments.</title>
        <authorList>
            <person name="Nunoura T."/>
            <person name="Hirayama H."/>
            <person name="Takami H."/>
            <person name="Oida H."/>
            <person name="Nishi S."/>
            <person name="Shimamura S."/>
            <person name="Suzuki Y."/>
            <person name="Inagaki F."/>
            <person name="Takai K."/>
            <person name="Nealson K.H."/>
            <person name="Horikoshi K."/>
        </authorList>
    </citation>
    <scope>NUCLEOTIDE SEQUENCE [LARGE SCALE GENOMIC DNA]</scope>
</reference>
<sequence length="66" mass="6716">MCKGSAANPYSIEPADEAAIPHTIILRVPILELSIAAGILDTKAVKADVPYIVPTVKGSAPSSTAA</sequence>
<proteinExistence type="predicted"/>
<name>E6N318_CALS0</name>
<dbReference type="AlphaFoldDB" id="E6N318"/>
<reference evidence="1 2" key="2">
    <citation type="journal article" date="2011" name="Nucleic Acids Res.">
        <title>Insights into the evolution of Archaea and eukaryotic protein modifier systems revealed by the genome of a novel archaeal group.</title>
        <authorList>
            <person name="Nunoura T."/>
            <person name="Takaki Y."/>
            <person name="Kakuta J."/>
            <person name="Nishi S."/>
            <person name="Sugahara J."/>
            <person name="Kazama H."/>
            <person name="Chee G."/>
            <person name="Hattori M."/>
            <person name="Kanai A."/>
            <person name="Atomi H."/>
            <person name="Takai K."/>
            <person name="Takami H."/>
        </authorList>
    </citation>
    <scope>NUCLEOTIDE SEQUENCE [LARGE SCALE GENOMIC DNA]</scope>
</reference>
<dbReference type="EMBL" id="AP011689">
    <property type="protein sequence ID" value="BAJ46724.1"/>
    <property type="molecule type" value="Genomic_DNA"/>
</dbReference>
<evidence type="ECO:0000313" key="1">
    <source>
        <dbReference type="EMBL" id="BAJ46724.1"/>
    </source>
</evidence>
<accession>E6N318</accession>
<gene>
    <name evidence="1" type="ORF">HGMM_F16D08C12</name>
</gene>
<evidence type="ECO:0000313" key="2">
    <source>
        <dbReference type="Proteomes" id="UP000008120"/>
    </source>
</evidence>